<proteinExistence type="predicted"/>
<comment type="subcellular location">
    <subcellularLocation>
        <location evidence="1">Membrane</location>
    </subcellularLocation>
</comment>
<gene>
    <name evidence="3" type="ORF">CTI12_AA217950</name>
</gene>
<dbReference type="Proteomes" id="UP000245207">
    <property type="component" value="Unassembled WGS sequence"/>
</dbReference>
<evidence type="ECO:0000313" key="4">
    <source>
        <dbReference type="Proteomes" id="UP000245207"/>
    </source>
</evidence>
<dbReference type="EMBL" id="PKPP01002103">
    <property type="protein sequence ID" value="PWA77594.1"/>
    <property type="molecule type" value="Genomic_DNA"/>
</dbReference>
<dbReference type="AlphaFoldDB" id="A0A2U1NVT7"/>
<keyword evidence="2" id="KW-0472">Membrane</keyword>
<keyword evidence="4" id="KW-1185">Reference proteome</keyword>
<dbReference type="PANTHER" id="PTHR31234:SF2">
    <property type="entry name" value="OS05G0199100 PROTEIN"/>
    <property type="match status" value="1"/>
</dbReference>
<accession>A0A2U1NVT7</accession>
<protein>
    <submittedName>
        <fullName evidence="3">Late embryogenesis abundant (LEA) hydroxyproline-rich glycoprotein family</fullName>
    </submittedName>
</protein>
<name>A0A2U1NVT7_ARTAN</name>
<evidence type="ECO:0000313" key="3">
    <source>
        <dbReference type="EMBL" id="PWA77594.1"/>
    </source>
</evidence>
<dbReference type="OrthoDB" id="777167at2759"/>
<dbReference type="InterPro" id="IPR044839">
    <property type="entry name" value="NDR1-like"/>
</dbReference>
<reference evidence="3 4" key="1">
    <citation type="journal article" date="2018" name="Mol. Plant">
        <title>The genome of Artemisia annua provides insight into the evolution of Asteraceae family and artemisinin biosynthesis.</title>
        <authorList>
            <person name="Shen Q."/>
            <person name="Zhang L."/>
            <person name="Liao Z."/>
            <person name="Wang S."/>
            <person name="Yan T."/>
            <person name="Shi P."/>
            <person name="Liu M."/>
            <person name="Fu X."/>
            <person name="Pan Q."/>
            <person name="Wang Y."/>
            <person name="Lv Z."/>
            <person name="Lu X."/>
            <person name="Zhang F."/>
            <person name="Jiang W."/>
            <person name="Ma Y."/>
            <person name="Chen M."/>
            <person name="Hao X."/>
            <person name="Li L."/>
            <person name="Tang Y."/>
            <person name="Lv G."/>
            <person name="Zhou Y."/>
            <person name="Sun X."/>
            <person name="Brodelius P.E."/>
            <person name="Rose J.K.C."/>
            <person name="Tang K."/>
        </authorList>
    </citation>
    <scope>NUCLEOTIDE SEQUENCE [LARGE SCALE GENOMIC DNA]</scope>
    <source>
        <strain evidence="4">cv. Huhao1</strain>
        <tissue evidence="3">Leaf</tissue>
    </source>
</reference>
<evidence type="ECO:0000256" key="2">
    <source>
        <dbReference type="ARBA" id="ARBA00023136"/>
    </source>
</evidence>
<dbReference type="GO" id="GO:0005886">
    <property type="term" value="C:plasma membrane"/>
    <property type="evidence" value="ECO:0007669"/>
    <property type="project" value="TreeGrafter"/>
</dbReference>
<dbReference type="STRING" id="35608.A0A2U1NVT7"/>
<evidence type="ECO:0000256" key="1">
    <source>
        <dbReference type="ARBA" id="ARBA00004370"/>
    </source>
</evidence>
<organism evidence="3 4">
    <name type="scientific">Artemisia annua</name>
    <name type="common">Sweet wormwood</name>
    <dbReference type="NCBI Taxonomy" id="35608"/>
    <lineage>
        <taxon>Eukaryota</taxon>
        <taxon>Viridiplantae</taxon>
        <taxon>Streptophyta</taxon>
        <taxon>Embryophyta</taxon>
        <taxon>Tracheophyta</taxon>
        <taxon>Spermatophyta</taxon>
        <taxon>Magnoliopsida</taxon>
        <taxon>eudicotyledons</taxon>
        <taxon>Gunneridae</taxon>
        <taxon>Pentapetalae</taxon>
        <taxon>asterids</taxon>
        <taxon>campanulids</taxon>
        <taxon>Asterales</taxon>
        <taxon>Asteraceae</taxon>
        <taxon>Asteroideae</taxon>
        <taxon>Anthemideae</taxon>
        <taxon>Artemisiinae</taxon>
        <taxon>Artemisia</taxon>
    </lineage>
</organism>
<comment type="caution">
    <text evidence="3">The sequence shown here is derived from an EMBL/GenBank/DDBJ whole genome shotgun (WGS) entry which is preliminary data.</text>
</comment>
<dbReference type="PANTHER" id="PTHR31234">
    <property type="entry name" value="LATE EMBRYOGENESIS ABUNDANT (LEA) HYDROXYPROLINE-RICH GLYCOPROTEIN FAMILY"/>
    <property type="match status" value="1"/>
</dbReference>
<dbReference type="GO" id="GO:0098542">
    <property type="term" value="P:defense response to other organism"/>
    <property type="evidence" value="ECO:0007669"/>
    <property type="project" value="InterPro"/>
</dbReference>
<sequence length="87" mass="9820">MWWGIERLRWRLVLRSDVNKKKVPMSVRLDTKVKVKVGGLKMKKVPIRVDCSGITASVPSGKTPASASTSGVKCKVDLRIKIWKWTV</sequence>